<keyword evidence="4" id="KW-1185">Reference proteome</keyword>
<dbReference type="InterPro" id="IPR013108">
    <property type="entry name" value="Amidohydro_3"/>
</dbReference>
<evidence type="ECO:0000313" key="4">
    <source>
        <dbReference type="Proteomes" id="UP001243846"/>
    </source>
</evidence>
<organism evidence="3 4">
    <name type="scientific">Paracoccus cavernae</name>
    <dbReference type="NCBI Taxonomy" id="1571207"/>
    <lineage>
        <taxon>Bacteria</taxon>
        <taxon>Pseudomonadati</taxon>
        <taxon>Pseudomonadota</taxon>
        <taxon>Alphaproteobacteria</taxon>
        <taxon>Rhodobacterales</taxon>
        <taxon>Paracoccaceae</taxon>
        <taxon>Paracoccus</taxon>
    </lineage>
</organism>
<comment type="caution">
    <text evidence="3">The sequence shown here is derived from an EMBL/GenBank/DDBJ whole genome shotgun (WGS) entry which is preliminary data.</text>
</comment>
<name>A0ABT8D515_9RHOB</name>
<gene>
    <name evidence="3" type="ORF">QWZ10_05890</name>
</gene>
<protein>
    <submittedName>
        <fullName evidence="3">Amidohydrolase family protein</fullName>
    </submittedName>
</protein>
<dbReference type="Gene3D" id="3.20.20.140">
    <property type="entry name" value="Metal-dependent hydrolases"/>
    <property type="match status" value="1"/>
</dbReference>
<evidence type="ECO:0000256" key="1">
    <source>
        <dbReference type="SAM" id="MobiDB-lite"/>
    </source>
</evidence>
<feature type="region of interest" description="Disordered" evidence="1">
    <location>
        <begin position="84"/>
        <end position="109"/>
    </location>
</feature>
<dbReference type="Pfam" id="PF07969">
    <property type="entry name" value="Amidohydro_3"/>
    <property type="match status" value="1"/>
</dbReference>
<feature type="domain" description="Amidohydrolase 3" evidence="2">
    <location>
        <begin position="3"/>
        <end position="86"/>
    </location>
</feature>
<evidence type="ECO:0000313" key="3">
    <source>
        <dbReference type="EMBL" id="MDN3711461.1"/>
    </source>
</evidence>
<dbReference type="EMBL" id="JAUFRC010000001">
    <property type="protein sequence ID" value="MDN3711461.1"/>
    <property type="molecule type" value="Genomic_DNA"/>
</dbReference>
<dbReference type="Proteomes" id="UP001243846">
    <property type="component" value="Unassembled WGS sequence"/>
</dbReference>
<accession>A0ABT8D515</accession>
<sequence>MDGNRYTLELLAEMQAEGSLILRVKVPFHFKPHMGLDALERASEMTADFGDDWISSGFVKLFMDGVIDSGTAFMLHDYPDQPGHRSEPLFAPRASMKLPPRSTGAACKSRSMPLATARCGR</sequence>
<proteinExistence type="predicted"/>
<reference evidence="4" key="1">
    <citation type="journal article" date="2019" name="Int. J. Syst. Evol. Microbiol.">
        <title>The Global Catalogue of Microorganisms (GCM) 10K type strain sequencing project: providing services to taxonomists for standard genome sequencing and annotation.</title>
        <authorList>
            <consortium name="The Broad Institute Genomics Platform"/>
            <consortium name="The Broad Institute Genome Sequencing Center for Infectious Disease"/>
            <person name="Wu L."/>
            <person name="Ma J."/>
        </authorList>
    </citation>
    <scope>NUCLEOTIDE SEQUENCE [LARGE SCALE GENOMIC DNA]</scope>
    <source>
        <strain evidence="4">CECT 8482</strain>
    </source>
</reference>
<evidence type="ECO:0000259" key="2">
    <source>
        <dbReference type="Pfam" id="PF07969"/>
    </source>
</evidence>